<protein>
    <submittedName>
        <fullName evidence="3">Amidohydrolase family protein</fullName>
    </submittedName>
</protein>
<organism evidence="3 4">
    <name type="scientific">Paraglaciecola aquimarina</name>
    <dbReference type="NCBI Taxonomy" id="1235557"/>
    <lineage>
        <taxon>Bacteria</taxon>
        <taxon>Pseudomonadati</taxon>
        <taxon>Pseudomonadota</taxon>
        <taxon>Gammaproteobacteria</taxon>
        <taxon>Alteromonadales</taxon>
        <taxon>Alteromonadaceae</taxon>
        <taxon>Paraglaciecola</taxon>
    </lineage>
</organism>
<feature type="domain" description="Amidohydrolase-related" evidence="2">
    <location>
        <begin position="4"/>
        <end position="277"/>
    </location>
</feature>
<dbReference type="EMBL" id="JAWDIO010000002">
    <property type="protein sequence ID" value="MDU0355108.1"/>
    <property type="molecule type" value="Genomic_DNA"/>
</dbReference>
<sequence>MLKIDSHQHFWHFTEKDYGWIGDDEKAIKQDFLPNHLSSLLAENNIDGCVAVQARQSLEETNWLIELAESHNFIKGVVGWIDLKSADLAQQLDGYRLKKCLKGFRHVLQGEPDPNFMLDPTFVRGLNTLAGLGYRYDLLIFSHQLPQALELVKQVPTLQIVVDHIAKPKIKEGLEFNQWKDLMLALGKYQNISCKVSGMVTEADPNDWNKRDFIPYLDTVFQAFGEDRIMFGSDWPVCLLGGTYSDIKQIVAEYVESTCPQAFDKIFGMNAIKFYQL</sequence>
<evidence type="ECO:0000256" key="1">
    <source>
        <dbReference type="ARBA" id="ARBA00038310"/>
    </source>
</evidence>
<evidence type="ECO:0000313" key="3">
    <source>
        <dbReference type="EMBL" id="MDU0355108.1"/>
    </source>
</evidence>
<dbReference type="InterPro" id="IPR006680">
    <property type="entry name" value="Amidohydro-rel"/>
</dbReference>
<evidence type="ECO:0000259" key="2">
    <source>
        <dbReference type="Pfam" id="PF04909"/>
    </source>
</evidence>
<name>A0ABU3SYL6_9ALTE</name>
<dbReference type="SUPFAM" id="SSF51556">
    <property type="entry name" value="Metallo-dependent hydrolases"/>
    <property type="match status" value="1"/>
</dbReference>
<dbReference type="Pfam" id="PF04909">
    <property type="entry name" value="Amidohydro_2"/>
    <property type="match status" value="1"/>
</dbReference>
<gene>
    <name evidence="3" type="ORF">RS130_15440</name>
</gene>
<evidence type="ECO:0000313" key="4">
    <source>
        <dbReference type="Proteomes" id="UP001247805"/>
    </source>
</evidence>
<proteinExistence type="inferred from homology"/>
<dbReference type="RefSeq" id="WP_316026663.1">
    <property type="nucleotide sequence ID" value="NZ_JAWDIO010000002.1"/>
</dbReference>
<dbReference type="InterPro" id="IPR032466">
    <property type="entry name" value="Metal_Hydrolase"/>
</dbReference>
<comment type="caution">
    <text evidence="3">The sequence shown here is derived from an EMBL/GenBank/DDBJ whole genome shotgun (WGS) entry which is preliminary data.</text>
</comment>
<dbReference type="Proteomes" id="UP001247805">
    <property type="component" value="Unassembled WGS sequence"/>
</dbReference>
<dbReference type="Gene3D" id="3.20.20.140">
    <property type="entry name" value="Metal-dependent hydrolases"/>
    <property type="match status" value="1"/>
</dbReference>
<accession>A0ABU3SYL6</accession>
<dbReference type="InterPro" id="IPR052350">
    <property type="entry name" value="Metallo-dep_Lactonases"/>
</dbReference>
<reference evidence="3 4" key="1">
    <citation type="submission" date="2023-10" db="EMBL/GenBank/DDBJ databases">
        <title>Glaciecola aquimarina strain GGW-M5 nov., isolated from a coastal seawater.</title>
        <authorList>
            <person name="Bayburt H."/>
            <person name="Kim J.M."/>
            <person name="Choi B.J."/>
            <person name="Jeon C.O."/>
        </authorList>
    </citation>
    <scope>NUCLEOTIDE SEQUENCE [LARGE SCALE GENOMIC DNA]</scope>
    <source>
        <strain evidence="3 4">KCTC 32108</strain>
    </source>
</reference>
<comment type="similarity">
    <text evidence="1">Belongs to the metallo-dependent hydrolases superfamily.</text>
</comment>
<dbReference type="PANTHER" id="PTHR43569">
    <property type="entry name" value="AMIDOHYDROLASE"/>
    <property type="match status" value="1"/>
</dbReference>
<keyword evidence="4" id="KW-1185">Reference proteome</keyword>
<dbReference type="PANTHER" id="PTHR43569:SF2">
    <property type="entry name" value="AMIDOHYDROLASE-RELATED DOMAIN-CONTAINING PROTEIN"/>
    <property type="match status" value="1"/>
</dbReference>